<dbReference type="AlphaFoldDB" id="A0A1I8ACW0"/>
<accession>A0A1I8ACW0</accession>
<dbReference type="Proteomes" id="UP000095287">
    <property type="component" value="Unplaced"/>
</dbReference>
<feature type="chain" id="PRO_5009314480" evidence="1">
    <location>
        <begin position="17"/>
        <end position="211"/>
    </location>
</feature>
<keyword evidence="1" id="KW-0732">Signal</keyword>
<name>A0A1I8ACW0_9BILA</name>
<evidence type="ECO:0000313" key="3">
    <source>
        <dbReference type="WBParaSite" id="L893_g4439.t1"/>
    </source>
</evidence>
<sequence length="211" mass="22651">MQLLLLVLLWTRGSLGCAATRNANPPEVSPGPGPVKPVPKDCQNCDPLVLRLEAPYQALALDRLGNDAVDGCATRTVECKGLENPLRTRLVWDATVSEDTLASVKRTIKCNAARQWVLSQDGGQITVKEVGCLATAKPPDQDRCKECAPIDVVLGGPFMGKAMNVGVGADDRGCAISTVECRGEEDPLRTSIVVRPFPFEETFLNGFNSSE</sequence>
<dbReference type="WBParaSite" id="L893_g4439.t1">
    <property type="protein sequence ID" value="L893_g4439.t1"/>
    <property type="gene ID" value="L893_g4439"/>
</dbReference>
<organism evidence="2 3">
    <name type="scientific">Steinernema glaseri</name>
    <dbReference type="NCBI Taxonomy" id="37863"/>
    <lineage>
        <taxon>Eukaryota</taxon>
        <taxon>Metazoa</taxon>
        <taxon>Ecdysozoa</taxon>
        <taxon>Nematoda</taxon>
        <taxon>Chromadorea</taxon>
        <taxon>Rhabditida</taxon>
        <taxon>Tylenchina</taxon>
        <taxon>Panagrolaimomorpha</taxon>
        <taxon>Strongyloidoidea</taxon>
        <taxon>Steinernematidae</taxon>
        <taxon>Steinernema</taxon>
    </lineage>
</organism>
<proteinExistence type="predicted"/>
<evidence type="ECO:0000313" key="2">
    <source>
        <dbReference type="Proteomes" id="UP000095287"/>
    </source>
</evidence>
<evidence type="ECO:0000256" key="1">
    <source>
        <dbReference type="SAM" id="SignalP"/>
    </source>
</evidence>
<protein>
    <submittedName>
        <fullName evidence="3">C6 domain-containing protein</fullName>
    </submittedName>
</protein>
<keyword evidence="2" id="KW-1185">Reference proteome</keyword>
<reference evidence="3" key="1">
    <citation type="submission" date="2016-11" db="UniProtKB">
        <authorList>
            <consortium name="WormBaseParasite"/>
        </authorList>
    </citation>
    <scope>IDENTIFICATION</scope>
</reference>
<feature type="signal peptide" evidence="1">
    <location>
        <begin position="1"/>
        <end position="16"/>
    </location>
</feature>